<name>A0A656QQ86_9BURK</name>
<dbReference type="EMBL" id="JFHD01000004">
    <property type="protein sequence ID" value="KDR32130.1"/>
    <property type="molecule type" value="Genomic_DNA"/>
</dbReference>
<comment type="caution">
    <text evidence="1">The sequence shown here is derived from an EMBL/GenBank/DDBJ whole genome shotgun (WGS) entry which is preliminary data.</text>
</comment>
<evidence type="ECO:0000313" key="2">
    <source>
        <dbReference type="Proteomes" id="UP000027451"/>
    </source>
</evidence>
<dbReference type="RefSeq" id="WP_008345708.1">
    <property type="nucleotide sequence ID" value="NZ_CP084288.1"/>
</dbReference>
<keyword evidence="2" id="KW-1185">Reference proteome</keyword>
<dbReference type="AlphaFoldDB" id="A0A656QQ86"/>
<organism evidence="1 2">
    <name type="scientific">Caballeronia zhejiangensis</name>
    <dbReference type="NCBI Taxonomy" id="871203"/>
    <lineage>
        <taxon>Bacteria</taxon>
        <taxon>Pseudomonadati</taxon>
        <taxon>Pseudomonadota</taxon>
        <taxon>Betaproteobacteria</taxon>
        <taxon>Burkholderiales</taxon>
        <taxon>Burkholderiaceae</taxon>
        <taxon>Caballeronia</taxon>
    </lineage>
</organism>
<gene>
    <name evidence="1" type="ORF">BG60_24950</name>
</gene>
<evidence type="ECO:0000313" key="1">
    <source>
        <dbReference type="EMBL" id="KDR32130.1"/>
    </source>
</evidence>
<accession>A0A656QQ86</accession>
<dbReference type="Proteomes" id="UP000027451">
    <property type="component" value="Unassembled WGS sequence"/>
</dbReference>
<sequence>MDSTAEHDLIRGLSRNVLMQLAPNELPLFAAASAAWFADPDAAMRASKNRDAALGFGAESFSILFTPLVLQVVSEIMPILGGIALKAAETAIGEEVSARVRKMFRGEEPEAVAILSPEQLGEVHRHVIAAGSRLRLDRARAAHLADAVVAQLALPKK</sequence>
<reference evidence="1 2" key="1">
    <citation type="submission" date="2014-03" db="EMBL/GenBank/DDBJ databases">
        <title>Draft Genome Sequences of Four Burkholderia Strains.</title>
        <authorList>
            <person name="Liu X.Y."/>
            <person name="Li C.X."/>
            <person name="Xu J.H."/>
        </authorList>
    </citation>
    <scope>NUCLEOTIDE SEQUENCE [LARGE SCALE GENOMIC DNA]</scope>
    <source>
        <strain evidence="1 2">OP-1</strain>
    </source>
</reference>
<proteinExistence type="predicted"/>
<protein>
    <submittedName>
        <fullName evidence="1">Uncharacterized protein</fullName>
    </submittedName>
</protein>
<dbReference type="OrthoDB" id="9131253at2"/>